<evidence type="ECO:0000313" key="2">
    <source>
        <dbReference type="EMBL" id="EYF06447.1"/>
    </source>
</evidence>
<name>A0A017TC11_9BACT</name>
<feature type="compositionally biased region" description="Basic and acidic residues" evidence="1">
    <location>
        <begin position="1"/>
        <end position="23"/>
    </location>
</feature>
<dbReference type="AlphaFoldDB" id="A0A017TC11"/>
<organism evidence="2 3">
    <name type="scientific">Chondromyces apiculatus DSM 436</name>
    <dbReference type="NCBI Taxonomy" id="1192034"/>
    <lineage>
        <taxon>Bacteria</taxon>
        <taxon>Pseudomonadati</taxon>
        <taxon>Myxococcota</taxon>
        <taxon>Polyangia</taxon>
        <taxon>Polyangiales</taxon>
        <taxon>Polyangiaceae</taxon>
        <taxon>Chondromyces</taxon>
    </lineage>
</organism>
<accession>A0A017TC11</accession>
<feature type="region of interest" description="Disordered" evidence="1">
    <location>
        <begin position="1"/>
        <end position="59"/>
    </location>
</feature>
<dbReference type="Proteomes" id="UP000019678">
    <property type="component" value="Unassembled WGS sequence"/>
</dbReference>
<evidence type="ECO:0000313" key="3">
    <source>
        <dbReference type="Proteomes" id="UP000019678"/>
    </source>
</evidence>
<keyword evidence="3" id="KW-1185">Reference proteome</keyword>
<dbReference type="EMBL" id="ASRX01000016">
    <property type="protein sequence ID" value="EYF06447.1"/>
    <property type="molecule type" value="Genomic_DNA"/>
</dbReference>
<sequence>MHGETSGERVRERARRSLSERLHRGLGHAGGAMRSCGRGADAGGEMRVCCSEGRGRRGQ</sequence>
<reference evidence="2 3" key="1">
    <citation type="submission" date="2013-05" db="EMBL/GenBank/DDBJ databases">
        <title>Genome assembly of Chondromyces apiculatus DSM 436.</title>
        <authorList>
            <person name="Sharma G."/>
            <person name="Khatri I."/>
            <person name="Kaur C."/>
            <person name="Mayilraj S."/>
            <person name="Subramanian S."/>
        </authorList>
    </citation>
    <scope>NUCLEOTIDE SEQUENCE [LARGE SCALE GENOMIC DNA]</scope>
    <source>
        <strain evidence="2 3">DSM 436</strain>
    </source>
</reference>
<evidence type="ECO:0000256" key="1">
    <source>
        <dbReference type="SAM" id="MobiDB-lite"/>
    </source>
</evidence>
<gene>
    <name evidence="2" type="ORF">CAP_1977</name>
</gene>
<proteinExistence type="predicted"/>
<comment type="caution">
    <text evidence="2">The sequence shown here is derived from an EMBL/GenBank/DDBJ whole genome shotgun (WGS) entry which is preliminary data.</text>
</comment>
<protein>
    <submittedName>
        <fullName evidence="2">Uncharacterized protein</fullName>
    </submittedName>
</protein>